<feature type="compositionally biased region" description="Acidic residues" evidence="1">
    <location>
        <begin position="268"/>
        <end position="283"/>
    </location>
</feature>
<feature type="compositionally biased region" description="Gly residues" evidence="1">
    <location>
        <begin position="517"/>
        <end position="531"/>
    </location>
</feature>
<feature type="domain" description="BHLH" evidence="2">
    <location>
        <begin position="182"/>
        <end position="233"/>
    </location>
</feature>
<feature type="compositionally biased region" description="Low complexity" evidence="1">
    <location>
        <begin position="155"/>
        <end position="165"/>
    </location>
</feature>
<dbReference type="SMART" id="SM00353">
    <property type="entry name" value="HLH"/>
    <property type="match status" value="1"/>
</dbReference>
<feature type="compositionally biased region" description="Low complexity" evidence="1">
    <location>
        <begin position="317"/>
        <end position="331"/>
    </location>
</feature>
<feature type="region of interest" description="Disordered" evidence="1">
    <location>
        <begin position="1"/>
        <end position="185"/>
    </location>
</feature>
<evidence type="ECO:0000313" key="3">
    <source>
        <dbReference type="EMBL" id="RVX67908.1"/>
    </source>
</evidence>
<dbReference type="PANTHER" id="PTHR46266">
    <property type="entry name" value="TRANSCRIPTION FACTOR TT8"/>
    <property type="match status" value="1"/>
</dbReference>
<sequence>MPRPRPPPTPGNSTDLKGIDKNIQPDLETAFDLPPPALRSPKSLTHTSSRGAGPPSTTLKQRTPPVSPKDKSLASESRNKRTASGMIKSNGGAEASQLSRNSNPSHGLPPPPSRARKIIQMKPKSTSTQHQPSPDSDASYHPPGSVGTVGTTKVNASTAANSSTTSKRKQATASSAAGRKIARKTAHSIIERRRRSKMNEEFGVLKDMIPACEGVEMHKLAILQAGIEYLKYLEGCIAQLKDGKGKAQQNDDKARDMRKALDIVIRDEEYDDEDDEEMDDEQPETAAPYSSHGQPGRQHNASSIPPSEWQFRDARTGSIASAGSSAYPSPYLNGLPGQGQSEEQPHINLRPGPSPAGGLGSYSGSLKHVPTSSANPRNPSATPTPTLLSPAFNSIHFSPELTRLPTHDGSRTMQSSTPWMSINSSSQRPSPQMQPLPSPKAAIHLPFPPLSQMTALQLPQAQTSAAGRPSVSEESGRDYSNSISIREISETNGTAEATASAALMMLTTDWRNSVGIGSGIGSGRGQGGAGQGKERGKGMSVHDLLSS</sequence>
<gene>
    <name evidence="3" type="ORF">B0A52_08513</name>
</gene>
<dbReference type="GO" id="GO:0046983">
    <property type="term" value="F:protein dimerization activity"/>
    <property type="evidence" value="ECO:0007669"/>
    <property type="project" value="InterPro"/>
</dbReference>
<feature type="compositionally biased region" description="Low complexity" evidence="1">
    <location>
        <begin position="379"/>
        <end position="391"/>
    </location>
</feature>
<dbReference type="Pfam" id="PF00010">
    <property type="entry name" value="HLH"/>
    <property type="match status" value="1"/>
</dbReference>
<dbReference type="InterPro" id="IPR011598">
    <property type="entry name" value="bHLH_dom"/>
</dbReference>
<accession>A0A438MVY3</accession>
<feature type="compositionally biased region" description="Polar residues" evidence="1">
    <location>
        <begin position="291"/>
        <end position="305"/>
    </location>
</feature>
<evidence type="ECO:0000256" key="1">
    <source>
        <dbReference type="SAM" id="MobiDB-lite"/>
    </source>
</evidence>
<reference evidence="3 4" key="1">
    <citation type="submission" date="2017-03" db="EMBL/GenBank/DDBJ databases">
        <title>Genomes of endolithic fungi from Antarctica.</title>
        <authorList>
            <person name="Coleine C."/>
            <person name="Masonjones S."/>
            <person name="Stajich J.E."/>
        </authorList>
    </citation>
    <scope>NUCLEOTIDE SEQUENCE [LARGE SCALE GENOMIC DNA]</scope>
    <source>
        <strain evidence="3 4">CCFEE 6314</strain>
    </source>
</reference>
<evidence type="ECO:0000313" key="4">
    <source>
        <dbReference type="Proteomes" id="UP000288859"/>
    </source>
</evidence>
<name>A0A438MVY3_EXOME</name>
<dbReference type="EMBL" id="NAJM01000043">
    <property type="protein sequence ID" value="RVX67908.1"/>
    <property type="molecule type" value="Genomic_DNA"/>
</dbReference>
<dbReference type="AlphaFoldDB" id="A0A438MVY3"/>
<feature type="region of interest" description="Disordered" evidence="1">
    <location>
        <begin position="517"/>
        <end position="547"/>
    </location>
</feature>
<feature type="region of interest" description="Disordered" evidence="1">
    <location>
        <begin position="458"/>
        <end position="487"/>
    </location>
</feature>
<dbReference type="Proteomes" id="UP000288859">
    <property type="component" value="Unassembled WGS sequence"/>
</dbReference>
<comment type="caution">
    <text evidence="3">The sequence shown here is derived from an EMBL/GenBank/DDBJ whole genome shotgun (WGS) entry which is preliminary data.</text>
</comment>
<dbReference type="PANTHER" id="PTHR46266:SF4">
    <property type="entry name" value="TRANSCRIPTION FACTOR TT8"/>
    <property type="match status" value="1"/>
</dbReference>
<evidence type="ECO:0000259" key="2">
    <source>
        <dbReference type="PROSITE" id="PS50888"/>
    </source>
</evidence>
<feature type="compositionally biased region" description="Polar residues" evidence="1">
    <location>
        <begin position="42"/>
        <end position="61"/>
    </location>
</feature>
<proteinExistence type="predicted"/>
<feature type="compositionally biased region" description="Polar residues" evidence="1">
    <location>
        <begin position="96"/>
        <end position="105"/>
    </location>
</feature>
<dbReference type="CDD" id="cd00083">
    <property type="entry name" value="bHLH_SF"/>
    <property type="match status" value="1"/>
</dbReference>
<dbReference type="VEuPathDB" id="FungiDB:PV10_08190"/>
<feature type="compositionally biased region" description="Basic and acidic residues" evidence="1">
    <location>
        <begin position="68"/>
        <end position="79"/>
    </location>
</feature>
<dbReference type="PROSITE" id="PS50888">
    <property type="entry name" value="BHLH"/>
    <property type="match status" value="1"/>
</dbReference>
<dbReference type="SUPFAM" id="SSF47459">
    <property type="entry name" value="HLH, helix-loop-helix DNA-binding domain"/>
    <property type="match status" value="1"/>
</dbReference>
<dbReference type="InterPro" id="IPR036638">
    <property type="entry name" value="HLH_DNA-bd_sf"/>
</dbReference>
<organism evidence="3 4">
    <name type="scientific">Exophiala mesophila</name>
    <name type="common">Black yeast-like fungus</name>
    <dbReference type="NCBI Taxonomy" id="212818"/>
    <lineage>
        <taxon>Eukaryota</taxon>
        <taxon>Fungi</taxon>
        <taxon>Dikarya</taxon>
        <taxon>Ascomycota</taxon>
        <taxon>Pezizomycotina</taxon>
        <taxon>Eurotiomycetes</taxon>
        <taxon>Chaetothyriomycetidae</taxon>
        <taxon>Chaetothyriales</taxon>
        <taxon>Herpotrichiellaceae</taxon>
        <taxon>Exophiala</taxon>
    </lineage>
</organism>
<feature type="compositionally biased region" description="Polar residues" evidence="1">
    <location>
        <begin position="411"/>
        <end position="423"/>
    </location>
</feature>
<dbReference type="Gene3D" id="4.10.280.10">
    <property type="entry name" value="Helix-loop-helix DNA-binding domain"/>
    <property type="match status" value="1"/>
</dbReference>
<protein>
    <recommendedName>
        <fullName evidence="2">BHLH domain-containing protein</fullName>
    </recommendedName>
</protein>
<dbReference type="OrthoDB" id="690068at2759"/>
<feature type="region of interest" description="Disordered" evidence="1">
    <location>
        <begin position="263"/>
        <end position="446"/>
    </location>
</feature>
<feature type="compositionally biased region" description="Polar residues" evidence="1">
    <location>
        <begin position="123"/>
        <end position="136"/>
    </location>
</feature>
<feature type="compositionally biased region" description="Pro residues" evidence="1">
    <location>
        <begin position="1"/>
        <end position="10"/>
    </location>
</feature>